<sequence length="104" mass="12259">MAFDMWFDCDNEKINCQISHEDERILRLAAGNTNFSTLTWLLDNFYNDPVIYPNVAKSRVIELKNLADYFAKNNRKQSITHCQKIENFIRLSVEKMQVIHCISD</sequence>
<dbReference type="EMBL" id="CP024443">
    <property type="protein sequence ID" value="ATR79172.1"/>
    <property type="molecule type" value="Genomic_DNA"/>
</dbReference>
<organism evidence="1 2">
    <name type="scientific">Faucicola osloensis</name>
    <name type="common">Moraxella osloensis</name>
    <dbReference type="NCBI Taxonomy" id="34062"/>
    <lineage>
        <taxon>Bacteria</taxon>
        <taxon>Pseudomonadati</taxon>
        <taxon>Pseudomonadota</taxon>
        <taxon>Gammaproteobacteria</taxon>
        <taxon>Moraxellales</taxon>
        <taxon>Moraxellaceae</taxon>
        <taxon>Faucicola</taxon>
    </lineage>
</organism>
<dbReference type="RefSeq" id="WP_100270390.1">
    <property type="nucleotide sequence ID" value="NZ_CP024443.1"/>
</dbReference>
<protein>
    <submittedName>
        <fullName evidence="1">Uncharacterized protein</fullName>
    </submittedName>
</protein>
<dbReference type="STRING" id="34062.AXE82_04000"/>
<accession>A0A2D2LVX2</accession>
<proteinExistence type="predicted"/>
<evidence type="ECO:0000313" key="1">
    <source>
        <dbReference type="EMBL" id="ATR79172.1"/>
    </source>
</evidence>
<name>A0A2D2LVX2_FAUOS</name>
<evidence type="ECO:0000313" key="2">
    <source>
        <dbReference type="Proteomes" id="UP000229340"/>
    </source>
</evidence>
<reference evidence="2" key="1">
    <citation type="submission" date="2017-11" db="EMBL/GenBank/DDBJ databases">
        <title>Complete genome sequence of Moraxella osloensis NP7 isolated from human skin.</title>
        <authorList>
            <person name="Lee K."/>
            <person name="Lim J.Y."/>
            <person name="Hwang I."/>
        </authorList>
    </citation>
    <scope>NUCLEOTIDE SEQUENCE [LARGE SCALE GENOMIC DNA]</scope>
    <source>
        <strain evidence="2">NP7</strain>
    </source>
</reference>
<dbReference type="Proteomes" id="UP000229340">
    <property type="component" value="Chromosome"/>
</dbReference>
<dbReference type="AlphaFoldDB" id="A0A2D2LVX2"/>
<gene>
    <name evidence="1" type="ORF">NP7_07885</name>
</gene>